<evidence type="ECO:0000313" key="2">
    <source>
        <dbReference type="Proteomes" id="UP000245790"/>
    </source>
</evidence>
<dbReference type="OrthoDB" id="7062948at2"/>
<dbReference type="RefSeq" id="WP_109763849.1">
    <property type="nucleotide sequence ID" value="NZ_QGGU01000007.1"/>
</dbReference>
<protein>
    <submittedName>
        <fullName evidence="1">Uncharacterized protein</fullName>
    </submittedName>
</protein>
<sequence length="93" mass="10951">MNNAEIGHWYRINFAADPVEVIALDDNEQVVEFQHFEGEIESLDLTDWQSLTPREVEAPEDWSGPYEMEWQDINPESVFMDYTLEEAVMKIQK</sequence>
<dbReference type="AlphaFoldDB" id="A0A316FMW3"/>
<keyword evidence="2" id="KW-1185">Reference proteome</keyword>
<dbReference type="EMBL" id="QGGU01000007">
    <property type="protein sequence ID" value="PWK50074.1"/>
    <property type="molecule type" value="Genomic_DNA"/>
</dbReference>
<accession>A0A316FMW3</accession>
<dbReference type="Pfam" id="PF20549">
    <property type="entry name" value="DUF6763"/>
    <property type="match status" value="1"/>
</dbReference>
<dbReference type="Proteomes" id="UP000245790">
    <property type="component" value="Unassembled WGS sequence"/>
</dbReference>
<evidence type="ECO:0000313" key="1">
    <source>
        <dbReference type="EMBL" id="PWK50074.1"/>
    </source>
</evidence>
<dbReference type="InterPro" id="IPR046651">
    <property type="entry name" value="DUF6763"/>
</dbReference>
<proteinExistence type="predicted"/>
<organism evidence="1 2">
    <name type="scientific">Pleionea mediterranea</name>
    <dbReference type="NCBI Taxonomy" id="523701"/>
    <lineage>
        <taxon>Bacteria</taxon>
        <taxon>Pseudomonadati</taxon>
        <taxon>Pseudomonadota</taxon>
        <taxon>Gammaproteobacteria</taxon>
        <taxon>Oceanospirillales</taxon>
        <taxon>Pleioneaceae</taxon>
        <taxon>Pleionea</taxon>
    </lineage>
</organism>
<comment type="caution">
    <text evidence="1">The sequence shown here is derived from an EMBL/GenBank/DDBJ whole genome shotgun (WGS) entry which is preliminary data.</text>
</comment>
<reference evidence="1 2" key="1">
    <citation type="submission" date="2018-05" db="EMBL/GenBank/DDBJ databases">
        <title>Genomic Encyclopedia of Type Strains, Phase IV (KMG-IV): sequencing the most valuable type-strain genomes for metagenomic binning, comparative biology and taxonomic classification.</title>
        <authorList>
            <person name="Goeker M."/>
        </authorList>
    </citation>
    <scope>NUCLEOTIDE SEQUENCE [LARGE SCALE GENOMIC DNA]</scope>
    <source>
        <strain evidence="1 2">DSM 25350</strain>
    </source>
</reference>
<name>A0A316FMW3_9GAMM</name>
<gene>
    <name evidence="1" type="ORF">C8D97_107241</name>
</gene>